<dbReference type="EMBL" id="LCYC01000041">
    <property type="protein sequence ID" value="KWV74298.1"/>
    <property type="molecule type" value="Genomic_DNA"/>
</dbReference>
<evidence type="ECO:0000313" key="1">
    <source>
        <dbReference type="EMBL" id="KWV74298.1"/>
    </source>
</evidence>
<gene>
    <name evidence="1" type="ORF">PFL603g_03212</name>
</gene>
<sequence length="158" mass="18097">MTEKIKISGVPPQWDEAEYEQRVADWVNVYRSTTQSMELIRAPLPHDLLQQVIDKAKDGFTMALSQPVSLAPLNNLCWMIKPGSRQEEDIVNIRAEQKAKYIAHLQAEHARYQDMLRQQLIQAAEEEERKAAEAAKAKQLVSIEKEVQACYKPLVIPE</sequence>
<comment type="caution">
    <text evidence="1">The sequence shown here is derived from an EMBL/GenBank/DDBJ whole genome shotgun (WGS) entry which is preliminary data.</text>
</comment>
<reference evidence="1 2" key="1">
    <citation type="submission" date="2015-05" db="EMBL/GenBank/DDBJ databases">
        <title>A genomic and transcriptomic approach to investigate the blue pigment phenotype in Pseudomonas fluorescens.</title>
        <authorList>
            <person name="Andreani N.A."/>
            <person name="Cardazzo B."/>
        </authorList>
    </citation>
    <scope>NUCLEOTIDE SEQUENCE [LARGE SCALE GENOMIC DNA]</scope>
    <source>
        <strain evidence="1 2">Ps_40</strain>
    </source>
</reference>
<dbReference type="PATRIC" id="fig|294.195.peg.3435"/>
<organism evidence="1 2">
    <name type="scientific">Pseudomonas fluorescens</name>
    <dbReference type="NCBI Taxonomy" id="294"/>
    <lineage>
        <taxon>Bacteria</taxon>
        <taxon>Pseudomonadati</taxon>
        <taxon>Pseudomonadota</taxon>
        <taxon>Gammaproteobacteria</taxon>
        <taxon>Pseudomonadales</taxon>
        <taxon>Pseudomonadaceae</taxon>
        <taxon>Pseudomonas</taxon>
    </lineage>
</organism>
<dbReference type="RefSeq" id="WP_060766064.1">
    <property type="nucleotide sequence ID" value="NZ_LCYC01000041.1"/>
</dbReference>
<name>A0A109KRX5_PSEFL</name>
<dbReference type="Proteomes" id="UP000063434">
    <property type="component" value="Unassembled WGS sequence"/>
</dbReference>
<proteinExistence type="predicted"/>
<protein>
    <submittedName>
        <fullName evidence="1">Uncharacterized protein</fullName>
    </submittedName>
</protein>
<accession>A0A109KRX5</accession>
<evidence type="ECO:0000313" key="2">
    <source>
        <dbReference type="Proteomes" id="UP000063434"/>
    </source>
</evidence>
<dbReference type="AlphaFoldDB" id="A0A109KRX5"/>